<dbReference type="Pfam" id="PF02120">
    <property type="entry name" value="Flg_hook"/>
    <property type="match status" value="1"/>
</dbReference>
<dbReference type="RefSeq" id="WP_194115348.1">
    <property type="nucleotide sequence ID" value="NZ_JADFUA010000002.1"/>
</dbReference>
<dbReference type="EMBL" id="JADFUA010000002">
    <property type="protein sequence ID" value="MBE9608829.1"/>
    <property type="molecule type" value="Genomic_DNA"/>
</dbReference>
<dbReference type="AlphaFoldDB" id="A0A8J7KDK4"/>
<evidence type="ECO:0000259" key="2">
    <source>
        <dbReference type="Pfam" id="PF02120"/>
    </source>
</evidence>
<dbReference type="Proteomes" id="UP000604481">
    <property type="component" value="Unassembled WGS sequence"/>
</dbReference>
<organism evidence="3 4">
    <name type="scientific">Chitinilyticum piscinae</name>
    <dbReference type="NCBI Taxonomy" id="2866724"/>
    <lineage>
        <taxon>Bacteria</taxon>
        <taxon>Pseudomonadati</taxon>
        <taxon>Pseudomonadota</taxon>
        <taxon>Betaproteobacteria</taxon>
        <taxon>Neisseriales</taxon>
        <taxon>Chitinibacteraceae</taxon>
        <taxon>Chitinilyticum</taxon>
    </lineage>
</organism>
<sequence>MLPGSTPVSLVQNYLRVQEGLVDTLRPESVGKLLLTVGERVQAIVQDVLPNGRFAVLVKDQLLDMNLPRNTQPGSKLELTVLEASPRIRFALSGGAAVEGQALPVALSQTGQRLAALLEQFAPPDKAAVPTAGAPLIADEQPDIPQLARQLAARLGESGLFYESHQAEWVTGTRSLPQLLAEPQSNWSKEAVGSAANHPPAGKTMHDASEPVVRQSQQAAPTAAGPEDGRIPMTDPQGRGAQLADAQAASLRQMVQQQLALLEQRPLVWQGQAWAGQPLEWTLNWERDARSPDGASADDARIWQSRMDLQLPRLGSLTVLTRMHQGEFSVRIVIPDEAGRSEFAVALPQLAGRFAAAGLPLVQAQLSASESAEEDG</sequence>
<keyword evidence="3" id="KW-0969">Cilium</keyword>
<keyword evidence="3" id="KW-0966">Cell projection</keyword>
<evidence type="ECO:0000256" key="1">
    <source>
        <dbReference type="SAM" id="MobiDB-lite"/>
    </source>
</evidence>
<feature type="domain" description="Flagellar hook-length control protein-like C-terminal" evidence="2">
    <location>
        <begin position="296"/>
        <end position="371"/>
    </location>
</feature>
<evidence type="ECO:0000313" key="3">
    <source>
        <dbReference type="EMBL" id="MBE9608829.1"/>
    </source>
</evidence>
<accession>A0A8J7KDK4</accession>
<name>A0A8J7KDK4_9NEIS</name>
<evidence type="ECO:0000313" key="4">
    <source>
        <dbReference type="Proteomes" id="UP000604481"/>
    </source>
</evidence>
<dbReference type="Gene3D" id="3.30.750.140">
    <property type="match status" value="1"/>
</dbReference>
<protein>
    <submittedName>
        <fullName evidence="3">Flagellar hook-length control protein FliK</fullName>
    </submittedName>
</protein>
<reference evidence="3 4" key="1">
    <citation type="submission" date="2020-10" db="EMBL/GenBank/DDBJ databases">
        <title>The genome sequence of Chitinilyticum litopenaei 4Y14.</title>
        <authorList>
            <person name="Liu Y."/>
        </authorList>
    </citation>
    <scope>NUCLEOTIDE SEQUENCE [LARGE SCALE GENOMIC DNA]</scope>
    <source>
        <strain evidence="3 4">4Y14</strain>
    </source>
</reference>
<feature type="region of interest" description="Disordered" evidence="1">
    <location>
        <begin position="188"/>
        <end position="244"/>
    </location>
</feature>
<proteinExistence type="predicted"/>
<comment type="caution">
    <text evidence="3">The sequence shown here is derived from an EMBL/GenBank/DDBJ whole genome shotgun (WGS) entry which is preliminary data.</text>
</comment>
<dbReference type="InterPro" id="IPR038610">
    <property type="entry name" value="FliK-like_C_sf"/>
</dbReference>
<gene>
    <name evidence="3" type="ORF">INR99_05640</name>
</gene>
<keyword evidence="4" id="KW-1185">Reference proteome</keyword>
<keyword evidence="3" id="KW-0282">Flagellum</keyword>
<dbReference type="InterPro" id="IPR021136">
    <property type="entry name" value="Flagellar_hook_control-like_C"/>
</dbReference>